<proteinExistence type="predicted"/>
<keyword evidence="2" id="KW-0472">Membrane</keyword>
<accession>A0A9K3CPU1</accession>
<dbReference type="EMBL" id="BDIP01000172">
    <property type="protein sequence ID" value="GIQ80447.1"/>
    <property type="molecule type" value="Genomic_DNA"/>
</dbReference>
<evidence type="ECO:0000313" key="3">
    <source>
        <dbReference type="EMBL" id="GIQ80447.1"/>
    </source>
</evidence>
<keyword evidence="2" id="KW-0812">Transmembrane</keyword>
<evidence type="ECO:0000256" key="2">
    <source>
        <dbReference type="SAM" id="Phobius"/>
    </source>
</evidence>
<organism evidence="3 4">
    <name type="scientific">Kipferlia bialata</name>
    <dbReference type="NCBI Taxonomy" id="797122"/>
    <lineage>
        <taxon>Eukaryota</taxon>
        <taxon>Metamonada</taxon>
        <taxon>Carpediemonas-like organisms</taxon>
        <taxon>Kipferlia</taxon>
    </lineage>
</organism>
<evidence type="ECO:0000256" key="1">
    <source>
        <dbReference type="SAM" id="MobiDB-lite"/>
    </source>
</evidence>
<reference evidence="3 4" key="1">
    <citation type="journal article" date="2018" name="PLoS ONE">
        <title>The draft genome of Kipferlia bialata reveals reductive genome evolution in fornicate parasites.</title>
        <authorList>
            <person name="Tanifuji G."/>
            <person name="Takabayashi S."/>
            <person name="Kume K."/>
            <person name="Takagi M."/>
            <person name="Nakayama T."/>
            <person name="Kamikawa R."/>
            <person name="Inagaki Y."/>
            <person name="Hashimoto T."/>
        </authorList>
    </citation>
    <scope>NUCLEOTIDE SEQUENCE [LARGE SCALE GENOMIC DNA]</scope>
    <source>
        <strain evidence="3">NY0173</strain>
    </source>
</reference>
<comment type="caution">
    <text evidence="3">The sequence shown here is derived from an EMBL/GenBank/DDBJ whole genome shotgun (WGS) entry which is preliminary data.</text>
</comment>
<protein>
    <submittedName>
        <fullName evidence="3">Uncharacterized protein</fullName>
    </submittedName>
</protein>
<sequence>MGPLDVDAPSCPVWHFVPEAATIGLSGLEFMSVLSIVLLLVILGLDAWVGVRRYLALHKNDYIEIVSKDRARKRAQRGRDEEESSELDRGEA</sequence>
<evidence type="ECO:0000313" key="4">
    <source>
        <dbReference type="Proteomes" id="UP000265618"/>
    </source>
</evidence>
<dbReference type="Proteomes" id="UP000265618">
    <property type="component" value="Unassembled WGS sequence"/>
</dbReference>
<feature type="region of interest" description="Disordered" evidence="1">
    <location>
        <begin position="69"/>
        <end position="92"/>
    </location>
</feature>
<keyword evidence="2" id="KW-1133">Transmembrane helix</keyword>
<keyword evidence="4" id="KW-1185">Reference proteome</keyword>
<gene>
    <name evidence="3" type="ORF">KIPB_001248</name>
</gene>
<dbReference type="AlphaFoldDB" id="A0A9K3CPU1"/>
<feature type="transmembrane region" description="Helical" evidence="2">
    <location>
        <begin position="30"/>
        <end position="49"/>
    </location>
</feature>
<name>A0A9K3CPU1_9EUKA</name>